<feature type="compositionally biased region" description="Low complexity" evidence="1">
    <location>
        <begin position="135"/>
        <end position="145"/>
    </location>
</feature>
<keyword evidence="2" id="KW-0812">Transmembrane</keyword>
<dbReference type="PRINTS" id="PR01217">
    <property type="entry name" value="PRICHEXTENSN"/>
</dbReference>
<evidence type="ECO:0000256" key="1">
    <source>
        <dbReference type="SAM" id="MobiDB-lite"/>
    </source>
</evidence>
<feature type="compositionally biased region" description="Low complexity" evidence="1">
    <location>
        <begin position="176"/>
        <end position="198"/>
    </location>
</feature>
<organism evidence="3 4">
    <name type="scientific">Sphingomonas taxi</name>
    <dbReference type="NCBI Taxonomy" id="1549858"/>
    <lineage>
        <taxon>Bacteria</taxon>
        <taxon>Pseudomonadati</taxon>
        <taxon>Pseudomonadota</taxon>
        <taxon>Alphaproteobacteria</taxon>
        <taxon>Sphingomonadales</taxon>
        <taxon>Sphingomonadaceae</taxon>
        <taxon>Sphingomonas</taxon>
    </lineage>
</organism>
<feature type="transmembrane region" description="Helical" evidence="2">
    <location>
        <begin position="7"/>
        <end position="28"/>
    </location>
</feature>
<feature type="compositionally biased region" description="Low complexity" evidence="1">
    <location>
        <begin position="155"/>
        <end position="168"/>
    </location>
</feature>
<protein>
    <submittedName>
        <fullName evidence="3">Cell envelope biogenesis protein TolA</fullName>
    </submittedName>
</protein>
<evidence type="ECO:0000313" key="3">
    <source>
        <dbReference type="EMBL" id="PZO76334.1"/>
    </source>
</evidence>
<keyword evidence="2" id="KW-0472">Membrane</keyword>
<proteinExistence type="predicted"/>
<reference evidence="3 4" key="1">
    <citation type="submission" date="2017-08" db="EMBL/GenBank/DDBJ databases">
        <title>Infants hospitalized years apart are colonized by the same room-sourced microbial strains.</title>
        <authorList>
            <person name="Brooks B."/>
            <person name="Olm M.R."/>
            <person name="Firek B.A."/>
            <person name="Baker R."/>
            <person name="Thomas B.C."/>
            <person name="Morowitz M.J."/>
            <person name="Banfield J.F."/>
        </authorList>
    </citation>
    <scope>NUCLEOTIDE SEQUENCE [LARGE SCALE GENOMIC DNA]</scope>
    <source>
        <strain evidence="3">S2_018_000_R3_119</strain>
    </source>
</reference>
<feature type="region of interest" description="Disordered" evidence="1">
    <location>
        <begin position="54"/>
        <end position="233"/>
    </location>
</feature>
<gene>
    <name evidence="3" type="ORF">DI640_01900</name>
</gene>
<dbReference type="AlphaFoldDB" id="A0A2W4Z2K4"/>
<dbReference type="EMBL" id="QFMX01000002">
    <property type="protein sequence ID" value="PZO76334.1"/>
    <property type="molecule type" value="Genomic_DNA"/>
</dbReference>
<sequence length="344" mass="35488">MDRSEKIGLGVALVGHAVLFGLLSLGFLSAPEPPKITQQPIDVSLVPDVALEATAPQSTEVPAQSIAPDEGAPEDAAPPAPQEAEPEPQPDPTPPAPQPKPAPPKPAPKPQPAPEPAPRPQPKPKPAPPTPAAKPAPVAKPVVKPQPKPTKAKPTKAAPAKSAPAKTATKSKDTAAKSSSSSAKPAKPSSTKGSGSTAEAKTSRPRGSRLGDNFLKGLSADPSPSKSEAPKAAKLGAQAAANIGSAILRQVQPCANRQVTPGPGAERIRVTINLKLNRDGTLKSRPTISGHAGVDDDNRRYVDRVDDLAIATFVGCSPLRGLPDDLYDVQNGWSNFSLRYKLPG</sequence>
<dbReference type="SUPFAM" id="SSF74653">
    <property type="entry name" value="TolA/TonB C-terminal domain"/>
    <property type="match status" value="1"/>
</dbReference>
<dbReference type="Proteomes" id="UP000249555">
    <property type="component" value="Unassembled WGS sequence"/>
</dbReference>
<accession>A0A2W4Z2K4</accession>
<dbReference type="Gene3D" id="3.30.1150.10">
    <property type="match status" value="1"/>
</dbReference>
<feature type="compositionally biased region" description="Pro residues" evidence="1">
    <location>
        <begin position="76"/>
        <end position="134"/>
    </location>
</feature>
<comment type="caution">
    <text evidence="3">The sequence shown here is derived from an EMBL/GenBank/DDBJ whole genome shotgun (WGS) entry which is preliminary data.</text>
</comment>
<evidence type="ECO:0000256" key="2">
    <source>
        <dbReference type="SAM" id="Phobius"/>
    </source>
</evidence>
<keyword evidence="2" id="KW-1133">Transmembrane helix</keyword>
<evidence type="ECO:0000313" key="4">
    <source>
        <dbReference type="Proteomes" id="UP000249555"/>
    </source>
</evidence>
<name>A0A2W4Z2K4_9SPHN</name>